<evidence type="ECO:0000313" key="6">
    <source>
        <dbReference type="Proteomes" id="UP001286456"/>
    </source>
</evidence>
<reference evidence="5" key="1">
    <citation type="journal article" date="2023" name="Mol. Phylogenet. Evol.">
        <title>Genome-scale phylogeny and comparative genomics of the fungal order Sordariales.</title>
        <authorList>
            <person name="Hensen N."/>
            <person name="Bonometti L."/>
            <person name="Westerberg I."/>
            <person name="Brannstrom I.O."/>
            <person name="Guillou S."/>
            <person name="Cros-Aarteil S."/>
            <person name="Calhoun S."/>
            <person name="Haridas S."/>
            <person name="Kuo A."/>
            <person name="Mondo S."/>
            <person name="Pangilinan J."/>
            <person name="Riley R."/>
            <person name="LaButti K."/>
            <person name="Andreopoulos B."/>
            <person name="Lipzen A."/>
            <person name="Chen C."/>
            <person name="Yan M."/>
            <person name="Daum C."/>
            <person name="Ng V."/>
            <person name="Clum A."/>
            <person name="Steindorff A."/>
            <person name="Ohm R.A."/>
            <person name="Martin F."/>
            <person name="Silar P."/>
            <person name="Natvig D.O."/>
            <person name="Lalanne C."/>
            <person name="Gautier V."/>
            <person name="Ament-Velasquez S.L."/>
            <person name="Kruys A."/>
            <person name="Hutchinson M.I."/>
            <person name="Powell A.J."/>
            <person name="Barry K."/>
            <person name="Miller A.N."/>
            <person name="Grigoriev I.V."/>
            <person name="Debuchy R."/>
            <person name="Gladieux P."/>
            <person name="Hiltunen Thoren M."/>
            <person name="Johannesson H."/>
        </authorList>
    </citation>
    <scope>NUCLEOTIDE SEQUENCE</scope>
    <source>
        <strain evidence="5">SMH4131-1</strain>
    </source>
</reference>
<dbReference type="PANTHER" id="PTHR43712:SF16">
    <property type="entry name" value="O-METHYLTRANSFERASE ELCB"/>
    <property type="match status" value="1"/>
</dbReference>
<evidence type="ECO:0000256" key="2">
    <source>
        <dbReference type="ARBA" id="ARBA00022679"/>
    </source>
</evidence>
<dbReference type="InterPro" id="IPR036390">
    <property type="entry name" value="WH_DNA-bd_sf"/>
</dbReference>
<evidence type="ECO:0000259" key="4">
    <source>
        <dbReference type="Pfam" id="PF00891"/>
    </source>
</evidence>
<reference evidence="5" key="2">
    <citation type="submission" date="2023-06" db="EMBL/GenBank/DDBJ databases">
        <authorList>
            <consortium name="Lawrence Berkeley National Laboratory"/>
            <person name="Haridas S."/>
            <person name="Hensen N."/>
            <person name="Bonometti L."/>
            <person name="Westerberg I."/>
            <person name="Brannstrom I.O."/>
            <person name="Guillou S."/>
            <person name="Cros-Aarteil S."/>
            <person name="Calhoun S."/>
            <person name="Kuo A."/>
            <person name="Mondo S."/>
            <person name="Pangilinan J."/>
            <person name="Riley R."/>
            <person name="Labutti K."/>
            <person name="Andreopoulos B."/>
            <person name="Lipzen A."/>
            <person name="Chen C."/>
            <person name="Yanf M."/>
            <person name="Daum C."/>
            <person name="Ng V."/>
            <person name="Clum A."/>
            <person name="Steindorff A."/>
            <person name="Ohm R."/>
            <person name="Martin F."/>
            <person name="Silar P."/>
            <person name="Natvig D."/>
            <person name="Lalanne C."/>
            <person name="Gautier V."/>
            <person name="Ament-Velasquez S.L."/>
            <person name="Kruys A."/>
            <person name="Hutchinson M.I."/>
            <person name="Powell A.J."/>
            <person name="Barry K."/>
            <person name="Miller A.N."/>
            <person name="Grigoriev I.V."/>
            <person name="Debuchy R."/>
            <person name="Gladieux P."/>
            <person name="Thoren M.H."/>
            <person name="Johannesson H."/>
        </authorList>
    </citation>
    <scope>NUCLEOTIDE SEQUENCE</scope>
    <source>
        <strain evidence="5">SMH4131-1</strain>
    </source>
</reference>
<dbReference type="Pfam" id="PF00891">
    <property type="entry name" value="Methyltransf_2"/>
    <property type="match status" value="1"/>
</dbReference>
<dbReference type="SUPFAM" id="SSF46785">
    <property type="entry name" value="Winged helix' DNA-binding domain"/>
    <property type="match status" value="1"/>
</dbReference>
<dbReference type="InterPro" id="IPR036388">
    <property type="entry name" value="WH-like_DNA-bd_sf"/>
</dbReference>
<keyword evidence="6" id="KW-1185">Reference proteome</keyword>
<accession>A0AAE0IX80</accession>
<proteinExistence type="predicted"/>
<dbReference type="PANTHER" id="PTHR43712">
    <property type="entry name" value="PUTATIVE (AFU_ORTHOLOGUE AFUA_4G14580)-RELATED"/>
    <property type="match status" value="1"/>
</dbReference>
<sequence length="436" mass="48711">MASVARMTALASEIAQKTQIITDYLTSRNLEAASFDVDGLAEFPIPPEDEVPFKARLDLAAATKELYDISVGPKQSLRNLSWDCANNLSLQAVWEFHIAEAVPLTGSISYEELTAKVEAVNNDLPIGVPNLRRLLRHAMTNRIFCEPTKNQVAHTRTSRLLVEDEPLRNWTGFVCHDMWLPVANTVNAMKRWPASEESTETGVNIVYGHTLPWFEFLQQDPALTKRYNLAMKAHGNSEGYAVEHVVQGYPWADLGEATVVDMGGNQGYVSAAIAEVFPGLKFVVQDQAGMRTPEAIGSAVPGHLADRVKLTTHDFFTPQTEIAKLYFFRMIFHGFSDKYCVDILRALVPALRKGSLVVINDGALPEPGTASYLEERAMRTLDLFMQVSVNAREHEADDWAELFARADPRYAVKRVWRPAKSVMSFIEAEWKPGQEV</sequence>
<dbReference type="Gene3D" id="3.40.50.150">
    <property type="entry name" value="Vaccinia Virus protein VP39"/>
    <property type="match status" value="1"/>
</dbReference>
<comment type="caution">
    <text evidence="5">The sequence shown here is derived from an EMBL/GenBank/DDBJ whole genome shotgun (WGS) entry which is preliminary data.</text>
</comment>
<keyword evidence="1" id="KW-0489">Methyltransferase</keyword>
<evidence type="ECO:0000256" key="3">
    <source>
        <dbReference type="ARBA" id="ARBA00022691"/>
    </source>
</evidence>
<dbReference type="SUPFAM" id="SSF53335">
    <property type="entry name" value="S-adenosyl-L-methionine-dependent methyltransferases"/>
    <property type="match status" value="1"/>
</dbReference>
<gene>
    <name evidence="5" type="ORF">B0T19DRAFT_439766</name>
</gene>
<keyword evidence="3" id="KW-0949">S-adenosyl-L-methionine</keyword>
<dbReference type="InterPro" id="IPR001077">
    <property type="entry name" value="COMT_C"/>
</dbReference>
<dbReference type="GO" id="GO:0032259">
    <property type="term" value="P:methylation"/>
    <property type="evidence" value="ECO:0007669"/>
    <property type="project" value="UniProtKB-KW"/>
</dbReference>
<organism evidence="5 6">
    <name type="scientific">Cercophora scortea</name>
    <dbReference type="NCBI Taxonomy" id="314031"/>
    <lineage>
        <taxon>Eukaryota</taxon>
        <taxon>Fungi</taxon>
        <taxon>Dikarya</taxon>
        <taxon>Ascomycota</taxon>
        <taxon>Pezizomycotina</taxon>
        <taxon>Sordariomycetes</taxon>
        <taxon>Sordariomycetidae</taxon>
        <taxon>Sordariales</taxon>
        <taxon>Lasiosphaeriaceae</taxon>
        <taxon>Cercophora</taxon>
    </lineage>
</organism>
<evidence type="ECO:0000313" key="5">
    <source>
        <dbReference type="EMBL" id="KAK3332966.1"/>
    </source>
</evidence>
<protein>
    <submittedName>
        <fullName evidence="5">O-methyltransferase-domain-containing protein</fullName>
    </submittedName>
</protein>
<name>A0AAE0IX80_9PEZI</name>
<dbReference type="AlphaFoldDB" id="A0AAE0IX80"/>
<dbReference type="InterPro" id="IPR016461">
    <property type="entry name" value="COMT-like"/>
</dbReference>
<dbReference type="Proteomes" id="UP001286456">
    <property type="component" value="Unassembled WGS sequence"/>
</dbReference>
<dbReference type="PROSITE" id="PS51683">
    <property type="entry name" value="SAM_OMT_II"/>
    <property type="match status" value="1"/>
</dbReference>
<dbReference type="GO" id="GO:0008171">
    <property type="term" value="F:O-methyltransferase activity"/>
    <property type="evidence" value="ECO:0007669"/>
    <property type="project" value="InterPro"/>
</dbReference>
<feature type="domain" description="O-methyltransferase C-terminal" evidence="4">
    <location>
        <begin position="204"/>
        <end position="406"/>
    </location>
</feature>
<keyword evidence="2" id="KW-0808">Transferase</keyword>
<evidence type="ECO:0000256" key="1">
    <source>
        <dbReference type="ARBA" id="ARBA00022603"/>
    </source>
</evidence>
<dbReference type="EMBL" id="JAUEPO010000002">
    <property type="protein sequence ID" value="KAK3332966.1"/>
    <property type="molecule type" value="Genomic_DNA"/>
</dbReference>
<dbReference type="InterPro" id="IPR029063">
    <property type="entry name" value="SAM-dependent_MTases_sf"/>
</dbReference>
<dbReference type="Gene3D" id="1.10.10.10">
    <property type="entry name" value="Winged helix-like DNA-binding domain superfamily/Winged helix DNA-binding domain"/>
    <property type="match status" value="1"/>
</dbReference>